<proteinExistence type="predicted"/>
<name>A0ACD4NHF4_9HYPH</name>
<keyword evidence="2" id="KW-1185">Reference proteome</keyword>
<reference evidence="1" key="1">
    <citation type="submission" date="2022-11" db="EMBL/GenBank/DDBJ databases">
        <title>beta-Carotene-producing bacterium, Jeongeuplla avenae sp. nov., alleviates the salt stress of Arabidopsis seedlings.</title>
        <authorList>
            <person name="Jiang L."/>
            <person name="Lee J."/>
        </authorList>
    </citation>
    <scope>NUCLEOTIDE SEQUENCE</scope>
    <source>
        <strain evidence="1">DY_R2A_6</strain>
    </source>
</reference>
<dbReference type="EMBL" id="CP113520">
    <property type="protein sequence ID" value="WAJ26221.1"/>
    <property type="molecule type" value="Genomic_DNA"/>
</dbReference>
<accession>A0ACD4NHF4</accession>
<protein>
    <submittedName>
        <fullName evidence="1">Nuclear transport factor 2 family protein</fullName>
    </submittedName>
</protein>
<gene>
    <name evidence="1" type="ORF">OXU80_15030</name>
</gene>
<sequence>MTADDMDALLRRFVDALNASDWDAALACLDDDVAIDGTTGERSIGRDAFREALAAEARRVRRSIGDLVVMVAPDGVHAAAEFTLRGEPADGQGRSFSVPAGLFFEIADGRIARISARHGLDAAG</sequence>
<evidence type="ECO:0000313" key="2">
    <source>
        <dbReference type="Proteomes" id="UP001163223"/>
    </source>
</evidence>
<organism evidence="1 2">
    <name type="scientific">Antarcticirhabdus aurantiaca</name>
    <dbReference type="NCBI Taxonomy" id="2606717"/>
    <lineage>
        <taxon>Bacteria</taxon>
        <taxon>Pseudomonadati</taxon>
        <taxon>Pseudomonadota</taxon>
        <taxon>Alphaproteobacteria</taxon>
        <taxon>Hyphomicrobiales</taxon>
        <taxon>Aurantimonadaceae</taxon>
        <taxon>Antarcticirhabdus</taxon>
    </lineage>
</organism>
<dbReference type="Proteomes" id="UP001163223">
    <property type="component" value="Chromosome"/>
</dbReference>
<evidence type="ECO:0000313" key="1">
    <source>
        <dbReference type="EMBL" id="WAJ26221.1"/>
    </source>
</evidence>